<evidence type="ECO:0000313" key="3">
    <source>
        <dbReference type="Proteomes" id="UP000003779"/>
    </source>
</evidence>
<feature type="region of interest" description="Disordered" evidence="1">
    <location>
        <begin position="1"/>
        <end position="26"/>
    </location>
</feature>
<sequence>MVDAPGRPVTPVVSSPNVANMGYDRGGDMWDNISTRCAP</sequence>
<gene>
    <name evidence="2" type="ordered locus">B005_1474</name>
</gene>
<dbReference type="HOGENOM" id="CLU_3313508_0_0_11"/>
<reference evidence="2 3" key="1">
    <citation type="journal article" date="2012" name="J. Bacteriol.">
        <title>Whole-Genome Sequence of Nocardiopsis alba Strain ATCC BAA-2165, Associated with Honeybees.</title>
        <authorList>
            <person name="Qiao J."/>
            <person name="Chen L."/>
            <person name="Li Y."/>
            <person name="Wang J."/>
            <person name="Zhang W."/>
            <person name="Chen S."/>
        </authorList>
    </citation>
    <scope>NUCLEOTIDE SEQUENCE [LARGE SCALE GENOMIC DNA]</scope>
    <source>
        <strain evidence="3">ATCC BAA-2165 / BE74</strain>
    </source>
</reference>
<dbReference type="STRING" id="1205910.B005_1474"/>
<evidence type="ECO:0000313" key="2">
    <source>
        <dbReference type="EMBL" id="AFR07859.1"/>
    </source>
</evidence>
<accession>J7LAM8</accession>
<protein>
    <submittedName>
        <fullName evidence="2">Uncharacterized protein</fullName>
    </submittedName>
</protein>
<reference evidence="3" key="2">
    <citation type="submission" date="2012-08" db="EMBL/GenBank/DDBJ databases">
        <title>Whole-genome sequence of Nocardiopsis alba strain ATCC BAA-2165 associated with honeybees.</title>
        <authorList>
            <person name="Qiao J."/>
            <person name="Chen L."/>
            <person name="Li Y."/>
            <person name="Wang J."/>
            <person name="Zhang W."/>
            <person name="Chen S."/>
        </authorList>
    </citation>
    <scope>NUCLEOTIDE SEQUENCE [LARGE SCALE GENOMIC DNA]</scope>
    <source>
        <strain evidence="3">ATCC BAA-2165 / BE74</strain>
    </source>
</reference>
<evidence type="ECO:0000256" key="1">
    <source>
        <dbReference type="SAM" id="MobiDB-lite"/>
    </source>
</evidence>
<dbReference type="AlphaFoldDB" id="J7LAM8"/>
<proteinExistence type="predicted"/>
<name>J7LAM8_NOCAA</name>
<dbReference type="Proteomes" id="UP000003779">
    <property type="component" value="Chromosome"/>
</dbReference>
<organism evidence="2 3">
    <name type="scientific">Nocardiopsis alba (strain ATCC BAA-2165 / BE74)</name>
    <dbReference type="NCBI Taxonomy" id="1205910"/>
    <lineage>
        <taxon>Bacteria</taxon>
        <taxon>Bacillati</taxon>
        <taxon>Actinomycetota</taxon>
        <taxon>Actinomycetes</taxon>
        <taxon>Streptosporangiales</taxon>
        <taxon>Nocardiopsidaceae</taxon>
        <taxon>Nocardiopsis</taxon>
    </lineage>
</organism>
<dbReference type="KEGG" id="nal:B005_1474"/>
<dbReference type="EMBL" id="CP003788">
    <property type="protein sequence ID" value="AFR07859.1"/>
    <property type="molecule type" value="Genomic_DNA"/>
</dbReference>